<evidence type="ECO:0000256" key="2">
    <source>
        <dbReference type="ARBA" id="ARBA00022737"/>
    </source>
</evidence>
<feature type="region of interest" description="Disordered" evidence="3">
    <location>
        <begin position="1247"/>
        <end position="1289"/>
    </location>
</feature>
<dbReference type="Proteomes" id="UP000265180">
    <property type="component" value="Chromosome 24"/>
</dbReference>
<feature type="region of interest" description="Disordered" evidence="3">
    <location>
        <begin position="1435"/>
        <end position="1470"/>
    </location>
</feature>
<feature type="compositionally biased region" description="Basic and acidic residues" evidence="3">
    <location>
        <begin position="1074"/>
        <end position="1095"/>
    </location>
</feature>
<feature type="domain" description="Beta/gamma crystallin 'Greek key'" evidence="4">
    <location>
        <begin position="2016"/>
        <end position="2060"/>
    </location>
</feature>
<evidence type="ECO:0000256" key="1">
    <source>
        <dbReference type="ARBA" id="ARBA00009646"/>
    </source>
</evidence>
<feature type="compositionally biased region" description="Basic and acidic residues" evidence="3">
    <location>
        <begin position="1104"/>
        <end position="1114"/>
    </location>
</feature>
<feature type="compositionally biased region" description="Basic and acidic residues" evidence="3">
    <location>
        <begin position="460"/>
        <end position="472"/>
    </location>
</feature>
<keyword evidence="2" id="KW-0677">Repeat</keyword>
<feature type="domain" description="Beta/gamma crystallin 'Greek key'" evidence="4">
    <location>
        <begin position="1793"/>
        <end position="1836"/>
    </location>
</feature>
<dbReference type="SMART" id="SM00247">
    <property type="entry name" value="XTALbg"/>
    <property type="match status" value="6"/>
</dbReference>
<reference evidence="5" key="3">
    <citation type="submission" date="2025-08" db="UniProtKB">
        <authorList>
            <consortium name="Ensembl"/>
        </authorList>
    </citation>
    <scope>IDENTIFICATION</scope>
    <source>
        <strain evidence="5">HNI</strain>
    </source>
</reference>
<reference evidence="5 6" key="2">
    <citation type="submission" date="2017-04" db="EMBL/GenBank/DDBJ databases">
        <title>CpG methylation of centromeres and impact of large insertions on vertebrate speciation.</title>
        <authorList>
            <person name="Ichikawa K."/>
            <person name="Yoshimura J."/>
            <person name="Morishita S."/>
        </authorList>
    </citation>
    <scope>NUCLEOTIDE SEQUENCE</scope>
    <source>
        <strain evidence="5 6">HNI</strain>
    </source>
</reference>
<feature type="region of interest" description="Disordered" evidence="3">
    <location>
        <begin position="423"/>
        <end position="961"/>
    </location>
</feature>
<feature type="compositionally biased region" description="Basic residues" evidence="3">
    <location>
        <begin position="282"/>
        <end position="291"/>
    </location>
</feature>
<feature type="region of interest" description="Disordered" evidence="3">
    <location>
        <begin position="374"/>
        <end position="410"/>
    </location>
</feature>
<accession>A0A3P9M9T3</accession>
<dbReference type="PRINTS" id="PR01367">
    <property type="entry name" value="BGCRYSTALLIN"/>
</dbReference>
<reference key="1">
    <citation type="journal article" date="2007" name="Nature">
        <title>The medaka draft genome and insights into vertebrate genome evolution.</title>
        <authorList>
            <person name="Kasahara M."/>
            <person name="Naruse K."/>
            <person name="Sasaki S."/>
            <person name="Nakatani Y."/>
            <person name="Qu W."/>
            <person name="Ahsan B."/>
            <person name="Yamada T."/>
            <person name="Nagayasu Y."/>
            <person name="Doi K."/>
            <person name="Kasai Y."/>
            <person name="Jindo T."/>
            <person name="Kobayashi D."/>
            <person name="Shimada A."/>
            <person name="Toyoda A."/>
            <person name="Kuroki Y."/>
            <person name="Fujiyama A."/>
            <person name="Sasaki T."/>
            <person name="Shimizu A."/>
            <person name="Asakawa S."/>
            <person name="Shimizu N."/>
            <person name="Hashimoto S."/>
            <person name="Yang J."/>
            <person name="Lee Y."/>
            <person name="Matsushima K."/>
            <person name="Sugano S."/>
            <person name="Sakaizumi M."/>
            <person name="Narita T."/>
            <person name="Ohishi K."/>
            <person name="Haga S."/>
            <person name="Ohta F."/>
            <person name="Nomoto H."/>
            <person name="Nogata K."/>
            <person name="Morishita T."/>
            <person name="Endo T."/>
            <person name="Shin-I T."/>
            <person name="Takeda H."/>
            <person name="Morishita S."/>
            <person name="Kohara Y."/>
        </authorList>
    </citation>
    <scope>NUCLEOTIDE SEQUENCE [LARGE SCALE GENOMIC DNA]</scope>
    <source>
        <strain>Hd-rR</strain>
    </source>
</reference>
<feature type="compositionally biased region" description="Polar residues" evidence="3">
    <location>
        <begin position="638"/>
        <end position="655"/>
    </location>
</feature>
<feature type="compositionally biased region" description="Low complexity" evidence="3">
    <location>
        <begin position="44"/>
        <end position="56"/>
    </location>
</feature>
<feature type="compositionally biased region" description="Polar residues" evidence="3">
    <location>
        <begin position="1215"/>
        <end position="1229"/>
    </location>
</feature>
<dbReference type="PANTHER" id="PTHR11818:SF2">
    <property type="entry name" value="BETA_GAMMA CRYSTALLIN DOMAIN-CONTAINING PROTEIN 1"/>
    <property type="match status" value="1"/>
</dbReference>
<feature type="compositionally biased region" description="Polar residues" evidence="3">
    <location>
        <begin position="1435"/>
        <end position="1447"/>
    </location>
</feature>
<feature type="compositionally biased region" description="Polar residues" evidence="3">
    <location>
        <begin position="859"/>
        <end position="875"/>
    </location>
</feature>
<evidence type="ECO:0000256" key="3">
    <source>
        <dbReference type="SAM" id="MobiDB-lite"/>
    </source>
</evidence>
<feature type="compositionally biased region" description="Low complexity" evidence="3">
    <location>
        <begin position="816"/>
        <end position="830"/>
    </location>
</feature>
<feature type="compositionally biased region" description="Basic and acidic residues" evidence="3">
    <location>
        <begin position="1264"/>
        <end position="1274"/>
    </location>
</feature>
<feature type="compositionally biased region" description="Polar residues" evidence="3">
    <location>
        <begin position="1276"/>
        <end position="1288"/>
    </location>
</feature>
<feature type="compositionally biased region" description="Low complexity" evidence="3">
    <location>
        <begin position="567"/>
        <end position="576"/>
    </location>
</feature>
<dbReference type="InterPro" id="IPR035992">
    <property type="entry name" value="Ricin_B-like_lectins"/>
</dbReference>
<feature type="compositionally biased region" description="Polar residues" evidence="3">
    <location>
        <begin position="906"/>
        <end position="918"/>
    </location>
</feature>
<feature type="compositionally biased region" description="Basic and acidic residues" evidence="3">
    <location>
        <begin position="736"/>
        <end position="752"/>
    </location>
</feature>
<feature type="region of interest" description="Disordered" evidence="3">
    <location>
        <begin position="976"/>
        <end position="1233"/>
    </location>
</feature>
<name>A0A3P9M9T3_ORYLA</name>
<dbReference type="Pfam" id="PF00030">
    <property type="entry name" value="Crystall"/>
    <property type="match status" value="6"/>
</dbReference>
<feature type="compositionally biased region" description="Basic and acidic residues" evidence="3">
    <location>
        <begin position="523"/>
        <end position="566"/>
    </location>
</feature>
<feature type="domain" description="Beta/gamma crystallin 'Greek key'" evidence="4">
    <location>
        <begin position="1739"/>
        <end position="1781"/>
    </location>
</feature>
<dbReference type="Gene3D" id="2.80.10.50">
    <property type="match status" value="1"/>
</dbReference>
<evidence type="ECO:0000259" key="4">
    <source>
        <dbReference type="PROSITE" id="PS50915"/>
    </source>
</evidence>
<evidence type="ECO:0000313" key="6">
    <source>
        <dbReference type="Proteomes" id="UP000265180"/>
    </source>
</evidence>
<feature type="compositionally biased region" description="Basic and acidic residues" evidence="3">
    <location>
        <begin position="593"/>
        <end position="607"/>
    </location>
</feature>
<proteinExistence type="inferred from homology"/>
<dbReference type="PANTHER" id="PTHR11818">
    <property type="entry name" value="BETA/GAMMA CRYSTALLIN"/>
    <property type="match status" value="1"/>
</dbReference>
<feature type="region of interest" description="Disordered" evidence="3">
    <location>
        <begin position="39"/>
        <end position="117"/>
    </location>
</feature>
<feature type="domain" description="Beta/gamma crystallin 'Greek key'" evidence="4">
    <location>
        <begin position="1926"/>
        <end position="1968"/>
    </location>
</feature>
<feature type="compositionally biased region" description="Basic and acidic residues" evidence="3">
    <location>
        <begin position="395"/>
        <end position="407"/>
    </location>
</feature>
<organism evidence="5 6">
    <name type="scientific">Oryzias latipes</name>
    <name type="common">Japanese rice fish</name>
    <name type="synonym">Japanese killifish</name>
    <dbReference type="NCBI Taxonomy" id="8090"/>
    <lineage>
        <taxon>Eukaryota</taxon>
        <taxon>Metazoa</taxon>
        <taxon>Chordata</taxon>
        <taxon>Craniata</taxon>
        <taxon>Vertebrata</taxon>
        <taxon>Euteleostomi</taxon>
        <taxon>Actinopterygii</taxon>
        <taxon>Neopterygii</taxon>
        <taxon>Teleostei</taxon>
        <taxon>Neoteleostei</taxon>
        <taxon>Acanthomorphata</taxon>
        <taxon>Ovalentaria</taxon>
        <taxon>Atherinomorphae</taxon>
        <taxon>Beloniformes</taxon>
        <taxon>Adrianichthyidae</taxon>
        <taxon>Oryziinae</taxon>
        <taxon>Oryzias</taxon>
    </lineage>
</organism>
<feature type="compositionally biased region" description="Basic and acidic residues" evidence="3">
    <location>
        <begin position="435"/>
        <end position="446"/>
    </location>
</feature>
<feature type="compositionally biased region" description="Polar residues" evidence="3">
    <location>
        <begin position="244"/>
        <end position="254"/>
    </location>
</feature>
<comment type="similarity">
    <text evidence="1">Belongs to the beta/gamma-crystallin family.</text>
</comment>
<feature type="compositionally biased region" description="Polar residues" evidence="3">
    <location>
        <begin position="311"/>
        <end position="327"/>
    </location>
</feature>
<dbReference type="SUPFAM" id="SSF49695">
    <property type="entry name" value="gamma-Crystallin-like"/>
    <property type="match status" value="3"/>
</dbReference>
<protein>
    <recommendedName>
        <fullName evidence="4">Beta/gamma crystallin 'Greek key' domain-containing protein</fullName>
    </recommendedName>
</protein>
<dbReference type="InterPro" id="IPR050252">
    <property type="entry name" value="Beta/Gamma-Crystallin"/>
</dbReference>
<dbReference type="Gene3D" id="2.60.20.10">
    <property type="entry name" value="Crystallins"/>
    <property type="match status" value="6"/>
</dbReference>
<feature type="domain" description="Beta/gamma crystallin 'Greek key'" evidence="4">
    <location>
        <begin position="1640"/>
        <end position="1692"/>
    </location>
</feature>
<feature type="domain" description="Beta/gamma crystallin 'Greek key'" evidence="4">
    <location>
        <begin position="2107"/>
        <end position="2148"/>
    </location>
</feature>
<feature type="compositionally biased region" description="Basic and acidic residues" evidence="3">
    <location>
        <begin position="1158"/>
        <end position="1169"/>
    </location>
</feature>
<dbReference type="PROSITE" id="PS50231">
    <property type="entry name" value="RICIN_B_LECTIN"/>
    <property type="match status" value="1"/>
</dbReference>
<feature type="domain" description="Beta/gamma crystallin 'Greek key'" evidence="4">
    <location>
        <begin position="1837"/>
        <end position="1877"/>
    </location>
</feature>
<feature type="compositionally biased region" description="Polar residues" evidence="3">
    <location>
        <begin position="930"/>
        <end position="958"/>
    </location>
</feature>
<feature type="compositionally biased region" description="Acidic residues" evidence="3">
    <location>
        <begin position="380"/>
        <end position="391"/>
    </location>
</feature>
<feature type="region of interest" description="Disordered" evidence="3">
    <location>
        <begin position="242"/>
        <end position="356"/>
    </location>
</feature>
<reference evidence="5" key="4">
    <citation type="submission" date="2025-09" db="UniProtKB">
        <authorList>
            <consortium name="Ensembl"/>
        </authorList>
    </citation>
    <scope>IDENTIFICATION</scope>
    <source>
        <strain evidence="5">HNI</strain>
    </source>
</reference>
<dbReference type="InterPro" id="IPR001064">
    <property type="entry name" value="Beta/gamma_crystallin"/>
</dbReference>
<dbReference type="InterPro" id="IPR011024">
    <property type="entry name" value="G_crystallin-like"/>
</dbReference>
<evidence type="ECO:0000313" key="5">
    <source>
        <dbReference type="Ensembl" id="ENSORLP00020029682.1"/>
    </source>
</evidence>
<feature type="domain" description="Beta/gamma crystallin 'Greek key'" evidence="4">
    <location>
        <begin position="1600"/>
        <end position="1639"/>
    </location>
</feature>
<dbReference type="SUPFAM" id="SSF50370">
    <property type="entry name" value="Ricin B-like lectins"/>
    <property type="match status" value="1"/>
</dbReference>
<sequence length="2285" mass="249789">MFTAYRKSLNDMVFSTSESPEDQPSTGILGRIGYWLSPWRGRASVPPSESDSSSGSFADETGGEDGEESVRIPDREEQETDSNLEKFFPCEEENATQSAHRHCSAESSTRGGGGPKEEELVVCREHRTGQGNEREERGSCVSESGNHVKNVCHLTNLFTSRPEVVWNFDQDPTQPRPPQHAQVQSDKRLHVYLEETSVIHCGKDLSVGQEVVTTTFKKDLHVPPKAKSSSSLAANAELNVRSAAGTQSSDSTVVGVSVKPPEDSQSEPQPHKEQTEEDGMGRKSRKKSRRKSQGDEGGRLSENPAEDVPPSCNSVSSPQSENPTSPTGEACEGPSFKTNPTSQAAPEGGGQIETVCPGDVKQLGNLRNSISVTAASNACEENEGAEMEEESSLYKVERKTETPESKRRSIKVSTCEVKNYSKVLPLNQKQNQLENHQETNAERLTTEDEEKNQAGTFLDSRPHDPKKGDVHPKSGSGGIADKISIFERRRLDGSPARTPRSADVSPTRTLTNRFKADLIFSEQRSKSAERHREDRSGFSSASREKPMTIKERTKKFLEASKLEAEVAQKQVAAEAATSQKSTSKVLTGLTKSPEPDGQDKLDIREQTHANSEITSKPEGGGSDANDGQLDVSEVQPADSLTNETEDQITVQNSISKGEESAGLANSTTSPPKGPSRTGSRSKKKKNREPASPVSIQNTSEDPATKQEHVGNAENTPASKQTAEKVAFPSQEVLGDLSEKQPHTDTKEEERAFDVLPNRQEGSPEAPVHRDEPDTPVCSTGTKKTIDSDPAVSPPEEWLSGKHSFALEAKRNDRDNSQTSAPSSSADQPPAVKQESLAEQPSLGEKLSARLELASKEELGQTTEGQIKEPTFQSQPEDVEVLETADREKTNNSERIFPAKTMEALSSDMSLTKNTSSHSGGVPSDKDGNVQDGQKSETASHLSEETTALPFQTQTASQVETEHRAKAVICTMSDTNEAVSGTGADKKPPNIKMASTVPPESLTQSAESPGMEREAVVVSVEPQFNSVSVEKPGNSLDDSCTHEANAPEPSNSKPFIKAAAAADEGRSSKVTNELSELKDSLKYETGKDSGTEEHSSKPACEPADTDAREENRDESAINNSETPQDKVAGEIIKAIFSNGSGKSENPEDKRTVSSIKLSENSEQRSYEGKDMSPQVCETEKTAGTASTLPMQELSLFPNGNLASHYELQEEDKKPKNQTPKTSPKNNNLNPDSILRLPMKTLHVPLGLKTESSEGKDTPSSWLDLDFPKQKPKVQEAKLTSSGSESNLLDTSGELDDEDFVAKIKNLCVPFSHPPRKHHPIRPPQPPFVMPAIREASLEKTFDPEEFMFGLRKKKQLSLDATPSLLADLHTPETKSNVLPARASFAERSLLLTGFKDVKPVKDEDVKEDRDDLIKVKSRLEGSSLYSSLISSNLRGNKNGLQAESSTSEDALPSQAPLLTPLPPPCPTNATKDTLTKQITEEVQASEDMASDSSPPLPTFNDIKLPDYLKKYLPQDPAAAVQSAHGQEEEKTEIPQFTGKMAAPLSPPTTDLVSKPNPGLPDSVASCFPGIPPTTLSTLPDLKQPVTQPHKTSVNGFRKRPGKMVLFENAQFSGQAYEIYRDVADASSLQFSPLISVKVVRGCWLLYERPDFQGRIIALEEGATDLENEWAECGPETEPHNRPPILIGSIRLVVRDHSIPHIDLFTDPEGRGRVASYHDDTIETGTFGIPLTTASIQIHSGVWLVFSDPGFQGMLSVLEAGEYPFPESWGFPSPFVGSLRPLKMGGLKVENPSEVKAVLFEKPGFEGSSLEIDSDIFSFSDDNEANPLKSVGSLKIIGGFWVGYSQPGFEGQQHILEEGEYDDCSDWGGSELLSLRPVHSDFLSPHVKMYSDRDFGKLGVNINLTGPVGSIDETGYGMKIQSVDVTSGVWVFFDEPEFLGKCYVLEKGLYGSPEDWGALQPRVGSAMPVLLDDFVDISKFKVQLFSDPGFRGSVLTLEDSAASLQDGFSVASCKVQAGSWLAFEGQDFTGKMYALEVGSYPDLRAMGCVSKSSSILSLQSIGPEFSLPSITLFERCGLRGKRVLLTDGTVNLLLAGGSTRVQSVLVEGGMWIVYEEINYRGAQILLKPGEIPNWHKFSSWQKIGSLRPLLQKRMYFHLRNRQSGLMMSITGDFDDVKMLRIQETEETGGFEQIWLYQNGHLYCKLFEEYCLSPSGSVTIPGCRVGVSPKFDDQIHQWNITPEGFVRYTLTPDLVLEVKGGHQYDKKHVILNTMDPHKLQQRWDVEIL</sequence>
<dbReference type="PROSITE" id="PS50915">
    <property type="entry name" value="CRYSTALLIN_BETA_GAMMA"/>
    <property type="match status" value="9"/>
</dbReference>
<feature type="compositionally biased region" description="Basic and acidic residues" evidence="3">
    <location>
        <begin position="846"/>
        <end position="858"/>
    </location>
</feature>
<feature type="domain" description="Beta/gamma crystallin 'Greek key'" evidence="4">
    <location>
        <begin position="2066"/>
        <end position="2106"/>
    </location>
</feature>
<dbReference type="Ensembl" id="ENSORLT00020020110.1">
    <property type="protein sequence ID" value="ENSORLP00020029682.1"/>
    <property type="gene ID" value="ENSORLG00020013772.1"/>
</dbReference>